<protein>
    <submittedName>
        <fullName evidence="10">COP9 signalosome-like protein complex subunit 1</fullName>
    </submittedName>
</protein>
<gene>
    <name evidence="10" type="ORF">K402DRAFT_345324</name>
</gene>
<dbReference type="AlphaFoldDB" id="A0A6G1HFM6"/>
<dbReference type="GO" id="GO:0005737">
    <property type="term" value="C:cytoplasm"/>
    <property type="evidence" value="ECO:0007669"/>
    <property type="project" value="UniProtKB-SubCell"/>
</dbReference>
<evidence type="ECO:0000313" key="11">
    <source>
        <dbReference type="Proteomes" id="UP000800041"/>
    </source>
</evidence>
<dbReference type="InterPro" id="IPR036390">
    <property type="entry name" value="WH_DNA-bd_sf"/>
</dbReference>
<evidence type="ECO:0000256" key="7">
    <source>
        <dbReference type="SAM" id="Coils"/>
    </source>
</evidence>
<dbReference type="EMBL" id="ML977138">
    <property type="protein sequence ID" value="KAF1991852.1"/>
    <property type="molecule type" value="Genomic_DNA"/>
</dbReference>
<dbReference type="Pfam" id="PF01399">
    <property type="entry name" value="PCI"/>
    <property type="match status" value="1"/>
</dbReference>
<evidence type="ECO:0000256" key="8">
    <source>
        <dbReference type="SAM" id="MobiDB-lite"/>
    </source>
</evidence>
<dbReference type="PROSITE" id="PS50250">
    <property type="entry name" value="PCI"/>
    <property type="match status" value="1"/>
</dbReference>
<keyword evidence="6" id="KW-0539">Nucleus</keyword>
<evidence type="ECO:0000256" key="5">
    <source>
        <dbReference type="ARBA" id="ARBA00022790"/>
    </source>
</evidence>
<evidence type="ECO:0000259" key="9">
    <source>
        <dbReference type="PROSITE" id="PS50250"/>
    </source>
</evidence>
<evidence type="ECO:0000256" key="1">
    <source>
        <dbReference type="ARBA" id="ARBA00004123"/>
    </source>
</evidence>
<dbReference type="Gene3D" id="1.25.40.570">
    <property type="match status" value="1"/>
</dbReference>
<dbReference type="InterPro" id="IPR000717">
    <property type="entry name" value="PCI_dom"/>
</dbReference>
<proteinExistence type="inferred from homology"/>
<feature type="domain" description="PCI" evidence="9">
    <location>
        <begin position="225"/>
        <end position="404"/>
    </location>
</feature>
<keyword evidence="7" id="KW-0175">Coiled coil</keyword>
<comment type="similarity">
    <text evidence="3">Belongs to the CSN1 family.</text>
</comment>
<dbReference type="GO" id="GO:0008180">
    <property type="term" value="C:COP9 signalosome"/>
    <property type="evidence" value="ECO:0007669"/>
    <property type="project" value="UniProtKB-KW"/>
</dbReference>
<dbReference type="InterPro" id="IPR045135">
    <property type="entry name" value="Rpn7_N"/>
</dbReference>
<organism evidence="10 11">
    <name type="scientific">Aulographum hederae CBS 113979</name>
    <dbReference type="NCBI Taxonomy" id="1176131"/>
    <lineage>
        <taxon>Eukaryota</taxon>
        <taxon>Fungi</taxon>
        <taxon>Dikarya</taxon>
        <taxon>Ascomycota</taxon>
        <taxon>Pezizomycotina</taxon>
        <taxon>Dothideomycetes</taxon>
        <taxon>Pleosporomycetidae</taxon>
        <taxon>Aulographales</taxon>
        <taxon>Aulographaceae</taxon>
    </lineage>
</organism>
<evidence type="ECO:0000256" key="6">
    <source>
        <dbReference type="ARBA" id="ARBA00023242"/>
    </source>
</evidence>
<feature type="region of interest" description="Disordered" evidence="8">
    <location>
        <begin position="442"/>
        <end position="477"/>
    </location>
</feature>
<feature type="coiled-coil region" evidence="7">
    <location>
        <begin position="105"/>
        <end position="132"/>
    </location>
</feature>
<dbReference type="PANTHER" id="PTHR14145:SF2">
    <property type="entry name" value="COP9 SIGNALOSOME COMPLEX SUBUNIT 1"/>
    <property type="match status" value="1"/>
</dbReference>
<keyword evidence="11" id="KW-1185">Reference proteome</keyword>
<evidence type="ECO:0000313" key="10">
    <source>
        <dbReference type="EMBL" id="KAF1991852.1"/>
    </source>
</evidence>
<dbReference type="Pfam" id="PF10602">
    <property type="entry name" value="RPN7"/>
    <property type="match status" value="1"/>
</dbReference>
<evidence type="ECO:0000256" key="2">
    <source>
        <dbReference type="ARBA" id="ARBA00004496"/>
    </source>
</evidence>
<dbReference type="Proteomes" id="UP000800041">
    <property type="component" value="Unassembled WGS sequence"/>
</dbReference>
<keyword evidence="5" id="KW-0736">Signalosome</keyword>
<sequence>MAGSIDGSLYWQGLKAAGHPIVQETPKLDLDTYIANYEGRTRLERLEHIASTSTVLAHDALKAGVVEAKNGKDVDAYVHFAEMLQKLTLNDPLGKLDQTWVDTMGKKVRMETERLEQELKTYKNNLIRESIRMGNNDLGNHYYAIGEFPSSYRAYVRMRDYCTTPQHVAEMNLRLLLVTVAQRNWMSLHSHDMKIRNANVRSDELSKIIPILHACGGLALLENGSYAEAAKEFLNVPFDFVNNEAQGGIIFQKEVITGNDVAIYGGLCALASMDRETLRRRALENTGFRQFLELEPQIRRAITMFCRSKYSDCLSILQSYMADYALDIHLHRHIGEIYHLVRSKSMVEYFIPFSVVTLDDMQKAFPSSEGIPIEDELVQMIQHGELNARIDLVDRLLTVPTENPRASAQVEALESAADYERQLRLRMTRMALTQAGLDLKVKGPNANSNSNGAFDGGEGNEKSSRKGIKSSFGGFLG</sequence>
<evidence type="ECO:0000256" key="4">
    <source>
        <dbReference type="ARBA" id="ARBA00022490"/>
    </source>
</evidence>
<accession>A0A6G1HFM6</accession>
<comment type="subcellular location">
    <subcellularLocation>
        <location evidence="2">Cytoplasm</location>
    </subcellularLocation>
    <subcellularLocation>
        <location evidence="1">Nucleus</location>
    </subcellularLocation>
</comment>
<name>A0A6G1HFM6_9PEZI</name>
<reference evidence="10" key="1">
    <citation type="journal article" date="2020" name="Stud. Mycol.">
        <title>101 Dothideomycetes genomes: a test case for predicting lifestyles and emergence of pathogens.</title>
        <authorList>
            <person name="Haridas S."/>
            <person name="Albert R."/>
            <person name="Binder M."/>
            <person name="Bloem J."/>
            <person name="Labutti K."/>
            <person name="Salamov A."/>
            <person name="Andreopoulos B."/>
            <person name="Baker S."/>
            <person name="Barry K."/>
            <person name="Bills G."/>
            <person name="Bluhm B."/>
            <person name="Cannon C."/>
            <person name="Castanera R."/>
            <person name="Culley D."/>
            <person name="Daum C."/>
            <person name="Ezra D."/>
            <person name="Gonzalez J."/>
            <person name="Henrissat B."/>
            <person name="Kuo A."/>
            <person name="Liang C."/>
            <person name="Lipzen A."/>
            <person name="Lutzoni F."/>
            <person name="Magnuson J."/>
            <person name="Mondo S."/>
            <person name="Nolan M."/>
            <person name="Ohm R."/>
            <person name="Pangilinan J."/>
            <person name="Park H.-J."/>
            <person name="Ramirez L."/>
            <person name="Alfaro M."/>
            <person name="Sun H."/>
            <person name="Tritt A."/>
            <person name="Yoshinaga Y."/>
            <person name="Zwiers L.-H."/>
            <person name="Turgeon B."/>
            <person name="Goodwin S."/>
            <person name="Spatafora J."/>
            <person name="Crous P."/>
            <person name="Grigoriev I."/>
        </authorList>
    </citation>
    <scope>NUCLEOTIDE SEQUENCE</scope>
    <source>
        <strain evidence="10">CBS 113979</strain>
    </source>
</reference>
<keyword evidence="4" id="KW-0963">Cytoplasm</keyword>
<dbReference type="SUPFAM" id="SSF46785">
    <property type="entry name" value="Winged helix' DNA-binding domain"/>
    <property type="match status" value="1"/>
</dbReference>
<dbReference type="SMART" id="SM00088">
    <property type="entry name" value="PINT"/>
    <property type="match status" value="1"/>
</dbReference>
<evidence type="ECO:0000256" key="3">
    <source>
        <dbReference type="ARBA" id="ARBA00008793"/>
    </source>
</evidence>
<dbReference type="PANTHER" id="PTHR14145">
    <property type="entry name" value="26S PROTESOME SUBUNIT 6"/>
    <property type="match status" value="1"/>
</dbReference>
<dbReference type="OrthoDB" id="422427at2759"/>
<dbReference type="InterPro" id="IPR019585">
    <property type="entry name" value="Rpn7/CSN1"/>
</dbReference>